<dbReference type="InterPro" id="IPR008969">
    <property type="entry name" value="CarboxyPept-like_regulatory"/>
</dbReference>
<sequence>MNGEPLAFANVLVEGTSLGVTTDFDGNYVFEAIDEGVYTIIFSFLGYKTLKKEGVQITSAQDQTLNITLDPDSMSLEEVVVSTISRKESEEALLTEQKNIIQIKTAIGASEISRKGMSNVRDAVTNISSVSRQKGSENIYVRGLGDRYNITTLNGLPMPSNNPRQKNPTLSIFSTGIVEAISVSKIYDPLNYGDFSGANIDIISKNYSGRPFVKVRVSAGANSNAIEAPNFRLQKSIPKNNFGFATPTFNNSLNNEALKTYTFNSWDNRKVELPANFGIRLIGGNSFTIAKSKLNMFLVASHRNNFSSNEGILKGNVDAAGRIRTNYKTLNFGYNTNTTLMGNFSFVINPSHNIRYNTLFINSTNQDHNEYRGYIDKDNIDGNGDSFMRRSPFNRTEMIINQLLGKHLLSKRLDLDWRAGLNIVDNKLNRIQNIMVIYEEGGDKNKKRFPSGTQPPYRLFQHLKENEISVSITTSYRFAKHNTESGSFKGKLILGYSARFKRLIYGLTQFYFDINDDKEVIQPPLNVKNLDAYFNADNFNKGLFRIKTLRGEKSSSNALKPSTYSGNQYINAFVCALQYKLSPKLQLLLGLRAEMIFQKLKWMAILDKSEGKHNYSPPIQILPSLSLKYALNDAHNIKLGFSNTYTLPQFKERAPFPFDLPINQEFGNPKLTISKNYNADVKWEWFPSIGDLISLSAFYKYIINPINQVKIASASKDFSYVNSGDFATVLGVEVELRKKIVSFASQTGLDHYIRFGTNFSYMNTNQDISNEKVAKETDFSIFSNDKNTSLTGASDLLLNFDINYLKAFSGDRDFSVTTYYSFFSDRIFVLGGSGVGDQVDKSFGTLNVTGTIHLSKQLDLRLNFGNLLNPEVKRIQKNKTGDTLLLSYREGINGSLMISCQF</sequence>
<gene>
    <name evidence="6" type="ORF">ElyMa_002325800</name>
</gene>
<evidence type="ECO:0000313" key="6">
    <source>
        <dbReference type="EMBL" id="GFR80811.1"/>
    </source>
</evidence>
<dbReference type="Gene3D" id="2.40.170.20">
    <property type="entry name" value="TonB-dependent receptor, beta-barrel domain"/>
    <property type="match status" value="1"/>
</dbReference>
<evidence type="ECO:0000313" key="7">
    <source>
        <dbReference type="Proteomes" id="UP000762676"/>
    </source>
</evidence>
<comment type="caution">
    <text evidence="6">The sequence shown here is derived from an EMBL/GenBank/DDBJ whole genome shotgun (WGS) entry which is preliminary data.</text>
</comment>
<name>A0AAV4G7X8_9GAST</name>
<evidence type="ECO:0000259" key="5">
    <source>
        <dbReference type="Pfam" id="PF07715"/>
    </source>
</evidence>
<dbReference type="Proteomes" id="UP000762676">
    <property type="component" value="Unassembled WGS sequence"/>
</dbReference>
<reference evidence="6 7" key="1">
    <citation type="journal article" date="2021" name="Elife">
        <title>Chloroplast acquisition without the gene transfer in kleptoplastic sea slugs, Plakobranchus ocellatus.</title>
        <authorList>
            <person name="Maeda T."/>
            <person name="Takahashi S."/>
            <person name="Yoshida T."/>
            <person name="Shimamura S."/>
            <person name="Takaki Y."/>
            <person name="Nagai Y."/>
            <person name="Toyoda A."/>
            <person name="Suzuki Y."/>
            <person name="Arimoto A."/>
            <person name="Ishii H."/>
            <person name="Satoh N."/>
            <person name="Nishiyama T."/>
            <person name="Hasebe M."/>
            <person name="Maruyama T."/>
            <person name="Minagawa J."/>
            <person name="Obokata J."/>
            <person name="Shigenobu S."/>
        </authorList>
    </citation>
    <scope>NUCLEOTIDE SEQUENCE [LARGE SCALE GENOMIC DNA]</scope>
</reference>
<dbReference type="Pfam" id="PF00593">
    <property type="entry name" value="TonB_dep_Rec_b-barrel"/>
    <property type="match status" value="1"/>
</dbReference>
<dbReference type="AlphaFoldDB" id="A0AAV4G7X8"/>
<keyword evidence="6" id="KW-0675">Receptor</keyword>
<evidence type="ECO:0000256" key="3">
    <source>
        <dbReference type="ARBA" id="ARBA00023237"/>
    </source>
</evidence>
<organism evidence="6 7">
    <name type="scientific">Elysia marginata</name>
    <dbReference type="NCBI Taxonomy" id="1093978"/>
    <lineage>
        <taxon>Eukaryota</taxon>
        <taxon>Metazoa</taxon>
        <taxon>Spiralia</taxon>
        <taxon>Lophotrochozoa</taxon>
        <taxon>Mollusca</taxon>
        <taxon>Gastropoda</taxon>
        <taxon>Heterobranchia</taxon>
        <taxon>Euthyneura</taxon>
        <taxon>Panpulmonata</taxon>
        <taxon>Sacoglossa</taxon>
        <taxon>Placobranchoidea</taxon>
        <taxon>Plakobranchidae</taxon>
        <taxon>Elysia</taxon>
    </lineage>
</organism>
<dbReference type="InterPro" id="IPR012910">
    <property type="entry name" value="Plug_dom"/>
</dbReference>
<evidence type="ECO:0000259" key="4">
    <source>
        <dbReference type="Pfam" id="PF00593"/>
    </source>
</evidence>
<dbReference type="PANTHER" id="PTHR40980:SF5">
    <property type="entry name" value="TONB-DEPENDENT RECEPTOR"/>
    <property type="match status" value="1"/>
</dbReference>
<feature type="domain" description="TonB-dependent receptor plug" evidence="5">
    <location>
        <begin position="98"/>
        <end position="194"/>
    </location>
</feature>
<feature type="domain" description="TonB-dependent receptor-like beta-barrel" evidence="4">
    <location>
        <begin position="483"/>
        <end position="867"/>
    </location>
</feature>
<dbReference type="SUPFAM" id="SSF56935">
    <property type="entry name" value="Porins"/>
    <property type="match status" value="1"/>
</dbReference>
<keyword evidence="7" id="KW-1185">Reference proteome</keyword>
<proteinExistence type="predicted"/>
<evidence type="ECO:0000256" key="2">
    <source>
        <dbReference type="ARBA" id="ARBA00023136"/>
    </source>
</evidence>
<dbReference type="PANTHER" id="PTHR40980">
    <property type="entry name" value="PLUG DOMAIN-CONTAINING PROTEIN"/>
    <property type="match status" value="1"/>
</dbReference>
<comment type="subcellular location">
    <subcellularLocation>
        <location evidence="1">Cell outer membrane</location>
    </subcellularLocation>
</comment>
<dbReference type="Gene3D" id="2.170.130.10">
    <property type="entry name" value="TonB-dependent receptor, plug domain"/>
    <property type="match status" value="1"/>
</dbReference>
<accession>A0AAV4G7X8</accession>
<keyword evidence="3" id="KW-0998">Cell outer membrane</keyword>
<evidence type="ECO:0000256" key="1">
    <source>
        <dbReference type="ARBA" id="ARBA00004442"/>
    </source>
</evidence>
<protein>
    <submittedName>
        <fullName evidence="6">TonB-dependent receptor</fullName>
    </submittedName>
</protein>
<dbReference type="InterPro" id="IPR036942">
    <property type="entry name" value="Beta-barrel_TonB_sf"/>
</dbReference>
<dbReference type="EMBL" id="BMAT01004790">
    <property type="protein sequence ID" value="GFR80811.1"/>
    <property type="molecule type" value="Genomic_DNA"/>
</dbReference>
<keyword evidence="2" id="KW-0472">Membrane</keyword>
<dbReference type="InterPro" id="IPR037066">
    <property type="entry name" value="Plug_dom_sf"/>
</dbReference>
<dbReference type="SUPFAM" id="SSF49464">
    <property type="entry name" value="Carboxypeptidase regulatory domain-like"/>
    <property type="match status" value="1"/>
</dbReference>
<dbReference type="Pfam" id="PF07715">
    <property type="entry name" value="Plug"/>
    <property type="match status" value="1"/>
</dbReference>
<dbReference type="Pfam" id="PF13715">
    <property type="entry name" value="CarbopepD_reg_2"/>
    <property type="match status" value="1"/>
</dbReference>
<dbReference type="InterPro" id="IPR000531">
    <property type="entry name" value="Beta-barrel_TonB"/>
</dbReference>
<dbReference type="Gene3D" id="2.60.40.1120">
    <property type="entry name" value="Carboxypeptidase-like, regulatory domain"/>
    <property type="match status" value="1"/>
</dbReference>